<dbReference type="Pfam" id="PF08665">
    <property type="entry name" value="PglZ"/>
    <property type="match status" value="1"/>
</dbReference>
<comment type="caution">
    <text evidence="1">The sequence shown here is derived from an EMBL/GenBank/DDBJ whole genome shotgun (WGS) entry which is preliminary data.</text>
</comment>
<dbReference type="RefSeq" id="WP_133532125.1">
    <property type="nucleotide sequence ID" value="NZ_SNXR01000011.1"/>
</dbReference>
<dbReference type="InterPro" id="IPR017850">
    <property type="entry name" value="Alkaline_phosphatase_core_sf"/>
</dbReference>
<gene>
    <name evidence="1" type="ORF">BC748_0796</name>
</gene>
<sequence>MNNSFIEHIVSYFNSFDKKIILVENPDKFLLREDIIKIFEDNNISIVNGTGIEQRIKFELKSSVTTLIFTSDDNENYLEDIKRNAAKTTFHLSNFIKGYHSSSILNAELDCLDILFKNPSIKSLSKAETDNYIINLFPKEESVFKNVVFESKINELLKSKIVDWLEIINEYSNALLLTINTKYLEEIIAIGDIINIHFQKELEQNFKHLFNSSAIKKPKIVSKILDYITHNNKNNKIALIVIDGMGFWQYNSIKSLYPPSFNIIEDFTFSWLPSITQLSRQAIFRGDYPDKEYIQNPKNEEKLWTNYWINKGLDKFEIRYNHDKIDTSNLERITKFAIVLKDLDDKMHNSTDYTDLKGLTQNWIERSEIIKKIEVLIESGFEVYITSDHGNILTNGWRGLHSREKLGTNKSGSRSQRHIEYIDNILADEFLEANPEIQQSVVRDDNAIYFKNNYNFSSKDSVITHGGSHFLEVIIPFIKIIKK</sequence>
<evidence type="ECO:0000313" key="1">
    <source>
        <dbReference type="EMBL" id="TDP61182.1"/>
    </source>
</evidence>
<keyword evidence="2" id="KW-1185">Reference proteome</keyword>
<dbReference type="AlphaFoldDB" id="A0A4V3CSL6"/>
<dbReference type="Proteomes" id="UP000295260">
    <property type="component" value="Unassembled WGS sequence"/>
</dbReference>
<dbReference type="EMBL" id="SNXR01000011">
    <property type="protein sequence ID" value="TDP61182.1"/>
    <property type="molecule type" value="Genomic_DNA"/>
</dbReference>
<protein>
    <submittedName>
        <fullName evidence="1">PglZ domain-containing protein</fullName>
    </submittedName>
</protein>
<accession>A0A4V3CSL6</accession>
<name>A0A4V3CSL6_9FLAO</name>
<dbReference type="SUPFAM" id="SSF53649">
    <property type="entry name" value="Alkaline phosphatase-like"/>
    <property type="match status" value="1"/>
</dbReference>
<proteinExistence type="predicted"/>
<evidence type="ECO:0000313" key="2">
    <source>
        <dbReference type="Proteomes" id="UP000295260"/>
    </source>
</evidence>
<dbReference type="OrthoDB" id="9769734at2"/>
<reference evidence="1 2" key="1">
    <citation type="submission" date="2019-03" db="EMBL/GenBank/DDBJ databases">
        <title>Genomic Encyclopedia of Archaeal and Bacterial Type Strains, Phase II (KMG-II): from individual species to whole genera.</title>
        <authorList>
            <person name="Goeker M."/>
        </authorList>
    </citation>
    <scope>NUCLEOTIDE SEQUENCE [LARGE SCALE GENOMIC DNA]</scope>
    <source>
        <strain evidence="1 2">DSM 25687</strain>
    </source>
</reference>
<organism evidence="1 2">
    <name type="scientific">Flavobacterium dankookense</name>
    <dbReference type="NCBI Taxonomy" id="706186"/>
    <lineage>
        <taxon>Bacteria</taxon>
        <taxon>Pseudomonadati</taxon>
        <taxon>Bacteroidota</taxon>
        <taxon>Flavobacteriia</taxon>
        <taxon>Flavobacteriales</taxon>
        <taxon>Flavobacteriaceae</taxon>
        <taxon>Flavobacterium</taxon>
    </lineage>
</organism>